<name>A0ABD0X3U1_UMBPY</name>
<feature type="region of interest" description="Disordered" evidence="1">
    <location>
        <begin position="169"/>
        <end position="215"/>
    </location>
</feature>
<gene>
    <name evidence="3" type="ORF">UPYG_G00116160</name>
</gene>
<feature type="compositionally biased region" description="Basic and acidic residues" evidence="1">
    <location>
        <begin position="176"/>
        <end position="187"/>
    </location>
</feature>
<dbReference type="Proteomes" id="UP001557470">
    <property type="component" value="Unassembled WGS sequence"/>
</dbReference>
<dbReference type="InterPro" id="IPR028002">
    <property type="entry name" value="Myb_DNA-bind_5"/>
</dbReference>
<evidence type="ECO:0000313" key="4">
    <source>
        <dbReference type="Proteomes" id="UP001557470"/>
    </source>
</evidence>
<feature type="domain" description="Myb/SANT-like DNA-binding" evidence="2">
    <location>
        <begin position="6"/>
        <end position="81"/>
    </location>
</feature>
<reference evidence="3 4" key="1">
    <citation type="submission" date="2024-06" db="EMBL/GenBank/DDBJ databases">
        <authorList>
            <person name="Pan Q."/>
            <person name="Wen M."/>
            <person name="Jouanno E."/>
            <person name="Zahm M."/>
            <person name="Klopp C."/>
            <person name="Cabau C."/>
            <person name="Louis A."/>
            <person name="Berthelot C."/>
            <person name="Parey E."/>
            <person name="Roest Crollius H."/>
            <person name="Montfort J."/>
            <person name="Robinson-Rechavi M."/>
            <person name="Bouchez O."/>
            <person name="Lampietro C."/>
            <person name="Lopez Roques C."/>
            <person name="Donnadieu C."/>
            <person name="Postlethwait J."/>
            <person name="Bobe J."/>
            <person name="Verreycken H."/>
            <person name="Guiguen Y."/>
        </authorList>
    </citation>
    <scope>NUCLEOTIDE SEQUENCE [LARGE SCALE GENOMIC DNA]</scope>
    <source>
        <strain evidence="3">Up_M1</strain>
        <tissue evidence="3">Testis</tissue>
    </source>
</reference>
<organism evidence="3 4">
    <name type="scientific">Umbra pygmaea</name>
    <name type="common">Eastern mudminnow</name>
    <dbReference type="NCBI Taxonomy" id="75934"/>
    <lineage>
        <taxon>Eukaryota</taxon>
        <taxon>Metazoa</taxon>
        <taxon>Chordata</taxon>
        <taxon>Craniata</taxon>
        <taxon>Vertebrata</taxon>
        <taxon>Euteleostomi</taxon>
        <taxon>Actinopterygii</taxon>
        <taxon>Neopterygii</taxon>
        <taxon>Teleostei</taxon>
        <taxon>Protacanthopterygii</taxon>
        <taxon>Esociformes</taxon>
        <taxon>Umbridae</taxon>
        <taxon>Umbra</taxon>
    </lineage>
</organism>
<dbReference type="AlphaFoldDB" id="A0ABD0X3U1"/>
<evidence type="ECO:0000256" key="1">
    <source>
        <dbReference type="SAM" id="MobiDB-lite"/>
    </source>
</evidence>
<comment type="caution">
    <text evidence="3">The sequence shown here is derived from an EMBL/GenBank/DDBJ whole genome shotgun (WGS) entry which is preliminary data.</text>
</comment>
<feature type="compositionally biased region" description="Basic and acidic residues" evidence="1">
    <location>
        <begin position="197"/>
        <end position="206"/>
    </location>
</feature>
<evidence type="ECO:0000259" key="2">
    <source>
        <dbReference type="Pfam" id="PF13873"/>
    </source>
</evidence>
<keyword evidence="4" id="KW-1185">Reference proteome</keyword>
<accession>A0ABD0X3U1</accession>
<proteinExistence type="predicted"/>
<sequence length="248" mass="28089">MEKGERAAFFSAAEQQVILQRFDELKHIFRHKNNTTAAGKARKEAWQIIADSVNALNPSGVKRSWLQVKVKYKNMVQTAKKVERRKSRDGPLQPHISAADELMAETQNFCSTMDSMTGETSSTELESTLSHSNFVRVLANHMTSEEAATESGSEVSLNNVPVIYIDNAEENTSESSTHEDVRIHETTPEATPSTSKTQDREGDKPRKPSSGDVKDLYMKYLQQEMDYRKLKMQKMSLEMKLLEKQLNS</sequence>
<dbReference type="Pfam" id="PF13873">
    <property type="entry name" value="Myb_DNA-bind_5"/>
    <property type="match status" value="1"/>
</dbReference>
<protein>
    <recommendedName>
        <fullName evidence="2">Myb/SANT-like DNA-binding domain-containing protein</fullName>
    </recommendedName>
</protein>
<evidence type="ECO:0000313" key="3">
    <source>
        <dbReference type="EMBL" id="KAL0993963.1"/>
    </source>
</evidence>
<dbReference type="EMBL" id="JAGEUA010000003">
    <property type="protein sequence ID" value="KAL0993963.1"/>
    <property type="molecule type" value="Genomic_DNA"/>
</dbReference>